<protein>
    <submittedName>
        <fullName evidence="5">GntR family transcriptional regulator</fullName>
    </submittedName>
</protein>
<dbReference type="SUPFAM" id="SSF46785">
    <property type="entry name" value="Winged helix' DNA-binding domain"/>
    <property type="match status" value="1"/>
</dbReference>
<dbReference type="InterPro" id="IPR036388">
    <property type="entry name" value="WH-like_DNA-bd_sf"/>
</dbReference>
<evidence type="ECO:0000313" key="5">
    <source>
        <dbReference type="EMBL" id="KRS13675.1"/>
    </source>
</evidence>
<comment type="caution">
    <text evidence="5">The sequence shown here is derived from an EMBL/GenBank/DDBJ whole genome shotgun (WGS) entry which is preliminary data.</text>
</comment>
<dbReference type="GO" id="GO:0045892">
    <property type="term" value="P:negative regulation of DNA-templated transcription"/>
    <property type="evidence" value="ECO:0007669"/>
    <property type="project" value="TreeGrafter"/>
</dbReference>
<reference evidence="5 6" key="1">
    <citation type="submission" date="2015-04" db="EMBL/GenBank/DDBJ databases">
        <title>The draft genome sequence of Roseovarius sp.R12b.</title>
        <authorList>
            <person name="Li G."/>
            <person name="Lai Q."/>
            <person name="Shao Z."/>
            <person name="Yan P."/>
        </authorList>
    </citation>
    <scope>NUCLEOTIDE SEQUENCE [LARGE SCALE GENOMIC DNA]</scope>
    <source>
        <strain evidence="5 6">R12B</strain>
    </source>
</reference>
<keyword evidence="2" id="KW-0238">DNA-binding</keyword>
<evidence type="ECO:0000256" key="3">
    <source>
        <dbReference type="ARBA" id="ARBA00023163"/>
    </source>
</evidence>
<dbReference type="PRINTS" id="PR00035">
    <property type="entry name" value="HTHGNTR"/>
</dbReference>
<dbReference type="Proteomes" id="UP000051295">
    <property type="component" value="Unassembled WGS sequence"/>
</dbReference>
<dbReference type="Gene3D" id="1.10.10.10">
    <property type="entry name" value="Winged helix-like DNA-binding domain superfamily/Winged helix DNA-binding domain"/>
    <property type="match status" value="1"/>
</dbReference>
<dbReference type="RefSeq" id="WP_057790382.1">
    <property type="nucleotide sequence ID" value="NZ_LAXJ01000003.1"/>
</dbReference>
<dbReference type="GO" id="GO:0003700">
    <property type="term" value="F:DNA-binding transcription factor activity"/>
    <property type="evidence" value="ECO:0007669"/>
    <property type="project" value="InterPro"/>
</dbReference>
<evidence type="ECO:0000313" key="6">
    <source>
        <dbReference type="Proteomes" id="UP000051295"/>
    </source>
</evidence>
<dbReference type="SUPFAM" id="SSF64288">
    <property type="entry name" value="Chorismate lyase-like"/>
    <property type="match status" value="1"/>
</dbReference>
<organism evidence="5 6">
    <name type="scientific">Roseovarius atlanticus</name>
    <dbReference type="NCBI Taxonomy" id="1641875"/>
    <lineage>
        <taxon>Bacteria</taxon>
        <taxon>Pseudomonadati</taxon>
        <taxon>Pseudomonadota</taxon>
        <taxon>Alphaproteobacteria</taxon>
        <taxon>Rhodobacterales</taxon>
        <taxon>Roseobacteraceae</taxon>
        <taxon>Roseovarius</taxon>
    </lineage>
</organism>
<dbReference type="InterPro" id="IPR000524">
    <property type="entry name" value="Tscrpt_reg_HTH_GntR"/>
</dbReference>
<dbReference type="Pfam" id="PF00392">
    <property type="entry name" value="GntR"/>
    <property type="match status" value="1"/>
</dbReference>
<dbReference type="Gene3D" id="3.40.1410.10">
    <property type="entry name" value="Chorismate lyase-like"/>
    <property type="match status" value="1"/>
</dbReference>
<dbReference type="InterPro" id="IPR011663">
    <property type="entry name" value="UTRA"/>
</dbReference>
<dbReference type="SMART" id="SM00345">
    <property type="entry name" value="HTH_GNTR"/>
    <property type="match status" value="1"/>
</dbReference>
<accession>A0A0T5NXM7</accession>
<evidence type="ECO:0000259" key="4">
    <source>
        <dbReference type="PROSITE" id="PS50949"/>
    </source>
</evidence>
<dbReference type="GO" id="GO:0003677">
    <property type="term" value="F:DNA binding"/>
    <property type="evidence" value="ECO:0007669"/>
    <property type="project" value="UniProtKB-KW"/>
</dbReference>
<dbReference type="PATRIC" id="fig|1641875.4.peg.2721"/>
<keyword evidence="1" id="KW-0805">Transcription regulation</keyword>
<keyword evidence="3" id="KW-0804">Transcription</keyword>
<gene>
    <name evidence="5" type="ORF">XM53_03555</name>
</gene>
<dbReference type="EMBL" id="LAXJ01000003">
    <property type="protein sequence ID" value="KRS13675.1"/>
    <property type="molecule type" value="Genomic_DNA"/>
</dbReference>
<dbReference type="SMART" id="SM00866">
    <property type="entry name" value="UTRA"/>
    <property type="match status" value="1"/>
</dbReference>
<dbReference type="PANTHER" id="PTHR44846">
    <property type="entry name" value="MANNOSYL-D-GLYCERATE TRANSPORT/METABOLISM SYSTEM REPRESSOR MNGR-RELATED"/>
    <property type="match status" value="1"/>
</dbReference>
<proteinExistence type="predicted"/>
<evidence type="ECO:0000256" key="2">
    <source>
        <dbReference type="ARBA" id="ARBA00023125"/>
    </source>
</evidence>
<dbReference type="InterPro" id="IPR036390">
    <property type="entry name" value="WH_DNA-bd_sf"/>
</dbReference>
<dbReference type="CDD" id="cd07377">
    <property type="entry name" value="WHTH_GntR"/>
    <property type="match status" value="1"/>
</dbReference>
<dbReference type="STRING" id="1641875.XM53_03555"/>
<sequence>MMIGFDAPDARLPAYARLRDTFTARIATGEWTPDHPIPSESRLAQEFDVSVGTVRKAVDGLVEEGLLERRQGSGTRVRAPSFSASLFRFFPIRETDGSPVSIPSSQIILRSVTQAPAPAASVLDTEDVIKIVRLRSLSDQPVLFEEIYIPTERFAGFDKLPESSLGPLLYPLYFEHFGVMVKRASDEVSFGKASERVAQRLRIRAGDPLAVIERTAFDIENRPIEWRVASGSATNFRYRSEIN</sequence>
<dbReference type="InterPro" id="IPR050679">
    <property type="entry name" value="Bact_HTH_transcr_reg"/>
</dbReference>
<dbReference type="AlphaFoldDB" id="A0A0T5NXM7"/>
<dbReference type="Pfam" id="PF07702">
    <property type="entry name" value="UTRA"/>
    <property type="match status" value="1"/>
</dbReference>
<dbReference type="InterPro" id="IPR028978">
    <property type="entry name" value="Chorismate_lyase_/UTRA_dom_sf"/>
</dbReference>
<feature type="domain" description="HTH gntR-type" evidence="4">
    <location>
        <begin position="12"/>
        <end position="80"/>
    </location>
</feature>
<evidence type="ECO:0000256" key="1">
    <source>
        <dbReference type="ARBA" id="ARBA00023015"/>
    </source>
</evidence>
<keyword evidence="6" id="KW-1185">Reference proteome</keyword>
<dbReference type="PANTHER" id="PTHR44846:SF1">
    <property type="entry name" value="MANNOSYL-D-GLYCERATE TRANSPORT_METABOLISM SYSTEM REPRESSOR MNGR-RELATED"/>
    <property type="match status" value="1"/>
</dbReference>
<dbReference type="PROSITE" id="PS50949">
    <property type="entry name" value="HTH_GNTR"/>
    <property type="match status" value="1"/>
</dbReference>
<name>A0A0T5NXM7_9RHOB</name>